<evidence type="ECO:0000259" key="4">
    <source>
        <dbReference type="PROSITE" id="PS50043"/>
    </source>
</evidence>
<dbReference type="Proteomes" id="UP001356170">
    <property type="component" value="Unassembled WGS sequence"/>
</dbReference>
<dbReference type="InterPro" id="IPR000792">
    <property type="entry name" value="Tscrpt_reg_LuxR_C"/>
</dbReference>
<evidence type="ECO:0000313" key="7">
    <source>
        <dbReference type="Proteomes" id="UP001356170"/>
    </source>
</evidence>
<keyword evidence="1 3" id="KW-0597">Phosphoprotein</keyword>
<dbReference type="SUPFAM" id="SSF52172">
    <property type="entry name" value="CheY-like"/>
    <property type="match status" value="1"/>
</dbReference>
<dbReference type="InterPro" id="IPR001789">
    <property type="entry name" value="Sig_transdc_resp-reg_receiver"/>
</dbReference>
<evidence type="ECO:0000256" key="1">
    <source>
        <dbReference type="ARBA" id="ARBA00022553"/>
    </source>
</evidence>
<dbReference type="Pfam" id="PF00196">
    <property type="entry name" value="GerE"/>
    <property type="match status" value="1"/>
</dbReference>
<dbReference type="Pfam" id="PF00072">
    <property type="entry name" value="Response_reg"/>
    <property type="match status" value="1"/>
</dbReference>
<evidence type="ECO:0000259" key="5">
    <source>
        <dbReference type="PROSITE" id="PS50110"/>
    </source>
</evidence>
<dbReference type="PANTHER" id="PTHR43214">
    <property type="entry name" value="TWO-COMPONENT RESPONSE REGULATOR"/>
    <property type="match status" value="1"/>
</dbReference>
<keyword evidence="7" id="KW-1185">Reference proteome</keyword>
<evidence type="ECO:0000256" key="2">
    <source>
        <dbReference type="ARBA" id="ARBA00023125"/>
    </source>
</evidence>
<dbReference type="Gene3D" id="3.40.50.2300">
    <property type="match status" value="1"/>
</dbReference>
<dbReference type="InterPro" id="IPR011006">
    <property type="entry name" value="CheY-like_superfamily"/>
</dbReference>
<dbReference type="SMART" id="SM00448">
    <property type="entry name" value="REC"/>
    <property type="match status" value="1"/>
</dbReference>
<dbReference type="CDD" id="cd17535">
    <property type="entry name" value="REC_NarL-like"/>
    <property type="match status" value="1"/>
</dbReference>
<organism evidence="6 7">
    <name type="scientific">Aquilutibacter rugosus</name>
    <dbReference type="NCBI Taxonomy" id="3115820"/>
    <lineage>
        <taxon>Bacteria</taxon>
        <taxon>Pseudomonadati</taxon>
        <taxon>Pseudomonadota</taxon>
        <taxon>Gammaproteobacteria</taxon>
        <taxon>Lysobacterales</taxon>
        <taxon>Lysobacteraceae</taxon>
        <taxon>Aquilutibacter</taxon>
    </lineage>
</organism>
<sequence>MHRIVLIDDHHIVREGFKYLLENHDNLSVVGEAATPEEGVRICQAIQPDLVMLDLSLGNNSSGLDLIPKLLAVCPECRIAIVSMHNDPALVSRAMSQGAWGFISKAGAPASLVNDLQRIASGERVAPHGISNTPTRRVDLSERELIIVKGIIEEKVPKVIAYELGISDKTVYRQRANLFEKLGVRSTADLKRLANEHGWLLK</sequence>
<feature type="modified residue" description="4-aspartylphosphate" evidence="3">
    <location>
        <position position="54"/>
    </location>
</feature>
<reference evidence="6 7" key="1">
    <citation type="submission" date="2024-01" db="EMBL/GenBank/DDBJ databases">
        <title>Novel species of the genus Luteimonas isolated from rivers.</title>
        <authorList>
            <person name="Lu H."/>
        </authorList>
    </citation>
    <scope>NUCLEOTIDE SEQUENCE [LARGE SCALE GENOMIC DNA]</scope>
    <source>
        <strain evidence="6 7">FXH3W</strain>
    </source>
</reference>
<evidence type="ECO:0000313" key="6">
    <source>
        <dbReference type="EMBL" id="MEF2155419.1"/>
    </source>
</evidence>
<dbReference type="InterPro" id="IPR039420">
    <property type="entry name" value="WalR-like"/>
</dbReference>
<dbReference type="InterPro" id="IPR058245">
    <property type="entry name" value="NreC/VraR/RcsB-like_REC"/>
</dbReference>
<dbReference type="SMART" id="SM00421">
    <property type="entry name" value="HTH_LUXR"/>
    <property type="match status" value="1"/>
</dbReference>
<evidence type="ECO:0000256" key="3">
    <source>
        <dbReference type="PROSITE-ProRule" id="PRU00169"/>
    </source>
</evidence>
<dbReference type="Gene3D" id="1.10.10.10">
    <property type="entry name" value="Winged helix-like DNA-binding domain superfamily/Winged helix DNA-binding domain"/>
    <property type="match status" value="1"/>
</dbReference>
<dbReference type="RefSeq" id="WP_331689101.1">
    <property type="nucleotide sequence ID" value="NZ_JAZHBN010000002.1"/>
</dbReference>
<dbReference type="EMBL" id="JAZHBO010000001">
    <property type="protein sequence ID" value="MEF2155419.1"/>
    <property type="molecule type" value="Genomic_DNA"/>
</dbReference>
<comment type="caution">
    <text evidence="6">The sequence shown here is derived from an EMBL/GenBank/DDBJ whole genome shotgun (WGS) entry which is preliminary data.</text>
</comment>
<protein>
    <submittedName>
        <fullName evidence="6">Response regulator transcription factor</fullName>
    </submittedName>
</protein>
<dbReference type="PROSITE" id="PS50043">
    <property type="entry name" value="HTH_LUXR_2"/>
    <property type="match status" value="1"/>
</dbReference>
<dbReference type="CDD" id="cd06170">
    <property type="entry name" value="LuxR_C_like"/>
    <property type="match status" value="1"/>
</dbReference>
<gene>
    <name evidence="6" type="ORF">V3390_04125</name>
</gene>
<feature type="domain" description="Response regulatory" evidence="5">
    <location>
        <begin position="3"/>
        <end position="120"/>
    </location>
</feature>
<accession>A0ABU7V0P3</accession>
<keyword evidence="2" id="KW-0238">DNA-binding</keyword>
<dbReference type="SUPFAM" id="SSF46894">
    <property type="entry name" value="C-terminal effector domain of the bipartite response regulators"/>
    <property type="match status" value="1"/>
</dbReference>
<dbReference type="PROSITE" id="PS50110">
    <property type="entry name" value="RESPONSE_REGULATORY"/>
    <property type="match status" value="1"/>
</dbReference>
<proteinExistence type="predicted"/>
<feature type="domain" description="HTH luxR-type" evidence="4">
    <location>
        <begin position="133"/>
        <end position="198"/>
    </location>
</feature>
<dbReference type="InterPro" id="IPR036388">
    <property type="entry name" value="WH-like_DNA-bd_sf"/>
</dbReference>
<dbReference type="InterPro" id="IPR016032">
    <property type="entry name" value="Sig_transdc_resp-reg_C-effctor"/>
</dbReference>
<name>A0ABU7V0P3_9GAMM</name>